<evidence type="ECO:0000256" key="6">
    <source>
        <dbReference type="ARBA" id="ARBA00022842"/>
    </source>
</evidence>
<dbReference type="InterPro" id="IPR002637">
    <property type="entry name" value="RdgB/HAM1"/>
</dbReference>
<evidence type="ECO:0000256" key="9">
    <source>
        <dbReference type="ARBA" id="ARBA00052017"/>
    </source>
</evidence>
<evidence type="ECO:0000256" key="3">
    <source>
        <dbReference type="ARBA" id="ARBA00022723"/>
    </source>
</evidence>
<dbReference type="AlphaFoldDB" id="A0A4D7JW18"/>
<organism evidence="12 13">
    <name type="scientific">Mangrovivirga cuniculi</name>
    <dbReference type="NCBI Taxonomy" id="2715131"/>
    <lineage>
        <taxon>Bacteria</taxon>
        <taxon>Pseudomonadati</taxon>
        <taxon>Bacteroidota</taxon>
        <taxon>Cytophagia</taxon>
        <taxon>Cytophagales</taxon>
        <taxon>Mangrovivirgaceae</taxon>
        <taxon>Mangrovivirga</taxon>
    </lineage>
</organism>
<sequence length="191" mass="21337">MEICFATNNKNKVKEVQALLGDRFNLLTLNEAGIYHELREDFDTLEANSRQKAEQVYQEVSIPVFADDTGLEVDALGGAPGVYSARYAGEQKNDQDNIKKLLNELHGKADRKARFRTVITLLIDGKEIQFEGIAEGEITQSESGKEGFGYDPVFIPKGKNKTFAEMSAHEKNEISHRGKAVNKLVDYLKAI</sequence>
<keyword evidence="6 10" id="KW-0460">Magnesium</keyword>
<dbReference type="HAMAP" id="MF_01405">
    <property type="entry name" value="Non_canon_purine_NTPase"/>
    <property type="match status" value="1"/>
</dbReference>
<feature type="binding site" evidence="10">
    <location>
        <begin position="176"/>
        <end position="177"/>
    </location>
    <ligand>
        <name>substrate</name>
    </ligand>
</feature>
<evidence type="ECO:0000256" key="7">
    <source>
        <dbReference type="ARBA" id="ARBA00023080"/>
    </source>
</evidence>
<keyword evidence="13" id="KW-1185">Reference proteome</keyword>
<dbReference type="GO" id="GO:0017111">
    <property type="term" value="F:ribonucleoside triphosphate phosphatase activity"/>
    <property type="evidence" value="ECO:0007669"/>
    <property type="project" value="InterPro"/>
</dbReference>
<comment type="catalytic activity">
    <reaction evidence="10">
        <text>ITP + H2O = IMP + diphosphate + H(+)</text>
        <dbReference type="Rhea" id="RHEA:29399"/>
        <dbReference type="ChEBI" id="CHEBI:15377"/>
        <dbReference type="ChEBI" id="CHEBI:15378"/>
        <dbReference type="ChEBI" id="CHEBI:33019"/>
        <dbReference type="ChEBI" id="CHEBI:58053"/>
        <dbReference type="ChEBI" id="CHEBI:61402"/>
        <dbReference type="EC" id="3.6.1.66"/>
    </reaction>
</comment>
<dbReference type="InterPro" id="IPR020922">
    <property type="entry name" value="dITP/XTP_pyrophosphatase"/>
</dbReference>
<dbReference type="GO" id="GO:0009146">
    <property type="term" value="P:purine nucleoside triphosphate catabolic process"/>
    <property type="evidence" value="ECO:0007669"/>
    <property type="project" value="UniProtKB-UniRule"/>
</dbReference>
<proteinExistence type="inferred from homology"/>
<dbReference type="Gene3D" id="3.90.950.10">
    <property type="match status" value="1"/>
</dbReference>
<comment type="cofactor">
    <cofactor evidence="10">
        <name>Mg(2+)</name>
        <dbReference type="ChEBI" id="CHEBI:18420"/>
    </cofactor>
    <text evidence="10">Binds 1 Mg(2+) ion per subunit.</text>
</comment>
<accession>A0A4D7JW18</accession>
<dbReference type="InterPro" id="IPR029001">
    <property type="entry name" value="ITPase-like_fam"/>
</dbReference>
<evidence type="ECO:0000256" key="11">
    <source>
        <dbReference type="RuleBase" id="RU003781"/>
    </source>
</evidence>
<dbReference type="GO" id="GO:0005829">
    <property type="term" value="C:cytosol"/>
    <property type="evidence" value="ECO:0007669"/>
    <property type="project" value="TreeGrafter"/>
</dbReference>
<dbReference type="Pfam" id="PF01725">
    <property type="entry name" value="Ham1p_like"/>
    <property type="match status" value="1"/>
</dbReference>
<evidence type="ECO:0000256" key="10">
    <source>
        <dbReference type="HAMAP-Rule" id="MF_01405"/>
    </source>
</evidence>
<comment type="caution">
    <text evidence="10">Lacks conserved residue(s) required for the propagation of feature annotation.</text>
</comment>
<feature type="binding site" evidence="10">
    <location>
        <begin position="148"/>
        <end position="151"/>
    </location>
    <ligand>
        <name>substrate</name>
    </ligand>
</feature>
<keyword evidence="3 10" id="KW-0479">Metal-binding</keyword>
<dbReference type="NCBIfam" id="TIGR00042">
    <property type="entry name" value="RdgB/HAM1 family non-canonical purine NTP pyrophosphatase"/>
    <property type="match status" value="1"/>
</dbReference>
<dbReference type="Proteomes" id="UP000298616">
    <property type="component" value="Chromosome"/>
</dbReference>
<dbReference type="GO" id="GO:0009117">
    <property type="term" value="P:nucleotide metabolic process"/>
    <property type="evidence" value="ECO:0007669"/>
    <property type="project" value="UniProtKB-KW"/>
</dbReference>
<keyword evidence="4 10" id="KW-0547">Nucleotide-binding</keyword>
<comment type="catalytic activity">
    <reaction evidence="8 10">
        <text>dITP + H2O = dIMP + diphosphate + H(+)</text>
        <dbReference type="Rhea" id="RHEA:28342"/>
        <dbReference type="ChEBI" id="CHEBI:15377"/>
        <dbReference type="ChEBI" id="CHEBI:15378"/>
        <dbReference type="ChEBI" id="CHEBI:33019"/>
        <dbReference type="ChEBI" id="CHEBI:61194"/>
        <dbReference type="ChEBI" id="CHEBI:61382"/>
        <dbReference type="EC" id="3.6.1.66"/>
    </reaction>
</comment>
<name>A0A4D7JW18_9BACT</name>
<comment type="subunit">
    <text evidence="2 10">Homodimer.</text>
</comment>
<feature type="binding site" evidence="10">
    <location>
        <position position="171"/>
    </location>
    <ligand>
        <name>substrate</name>
    </ligand>
</feature>
<feature type="binding site" evidence="10">
    <location>
        <begin position="7"/>
        <end position="12"/>
    </location>
    <ligand>
        <name>substrate</name>
    </ligand>
</feature>
<dbReference type="OrthoDB" id="9807456at2"/>
<evidence type="ECO:0000256" key="1">
    <source>
        <dbReference type="ARBA" id="ARBA00008023"/>
    </source>
</evidence>
<reference evidence="12 13" key="1">
    <citation type="submission" date="2018-04" db="EMBL/GenBank/DDBJ databases">
        <title>Complete genome uncultured novel isolate.</title>
        <authorList>
            <person name="Merlino G."/>
        </authorList>
    </citation>
    <scope>NUCLEOTIDE SEQUENCE [LARGE SCALE GENOMIC DNA]</scope>
    <source>
        <strain evidence="13">R1DC9</strain>
    </source>
</reference>
<evidence type="ECO:0000256" key="4">
    <source>
        <dbReference type="ARBA" id="ARBA00022741"/>
    </source>
</evidence>
<comment type="function">
    <text evidence="10">Pyrophosphatase that catalyzes the hydrolysis of nucleoside triphosphates to their monophosphate derivatives, with a high preference for the non-canonical purine nucleotides XTP (xanthosine triphosphate), dITP (deoxyinosine triphosphate) and ITP. Seems to function as a house-cleaning enzyme that removes non-canonical purine nucleotides from the nucleotide pool, thus preventing their incorporation into DNA/RNA and avoiding chromosomal lesions.</text>
</comment>
<feature type="binding site" evidence="10">
    <location>
        <position position="69"/>
    </location>
    <ligand>
        <name>substrate</name>
    </ligand>
</feature>
<evidence type="ECO:0000256" key="2">
    <source>
        <dbReference type="ARBA" id="ARBA00011738"/>
    </source>
</evidence>
<dbReference type="RefSeq" id="WP_137092304.1">
    <property type="nucleotide sequence ID" value="NZ_CP028923.1"/>
</dbReference>
<gene>
    <name evidence="12" type="primary">rdgB</name>
    <name evidence="12" type="ORF">DCC35_19220</name>
</gene>
<dbReference type="GO" id="GO:0046872">
    <property type="term" value="F:metal ion binding"/>
    <property type="evidence" value="ECO:0007669"/>
    <property type="project" value="UniProtKB-KW"/>
</dbReference>
<dbReference type="GO" id="GO:0000166">
    <property type="term" value="F:nucleotide binding"/>
    <property type="evidence" value="ECO:0007669"/>
    <property type="project" value="UniProtKB-KW"/>
</dbReference>
<dbReference type="EC" id="3.6.1.66" evidence="10"/>
<evidence type="ECO:0000256" key="5">
    <source>
        <dbReference type="ARBA" id="ARBA00022801"/>
    </source>
</evidence>
<dbReference type="SUPFAM" id="SSF52972">
    <property type="entry name" value="ITPase-like"/>
    <property type="match status" value="1"/>
</dbReference>
<keyword evidence="5 10" id="KW-0378">Hydrolase</keyword>
<feature type="binding site" evidence="10">
    <location>
        <position position="68"/>
    </location>
    <ligand>
        <name>Mg(2+)</name>
        <dbReference type="ChEBI" id="CHEBI:18420"/>
    </ligand>
</feature>
<protein>
    <recommendedName>
        <fullName evidence="10">dITP/XTP pyrophosphatase</fullName>
        <ecNumber evidence="10">3.6.1.66</ecNumber>
    </recommendedName>
    <alternativeName>
        <fullName evidence="10">Non-canonical purine NTP pyrophosphatase</fullName>
    </alternativeName>
    <alternativeName>
        <fullName evidence="10">Non-standard purine NTP pyrophosphatase</fullName>
    </alternativeName>
    <alternativeName>
        <fullName evidence="10">Nucleoside-triphosphate diphosphatase</fullName>
    </alternativeName>
    <alternativeName>
        <fullName evidence="10">Nucleoside-triphosphate pyrophosphatase</fullName>
        <shortName evidence="10">NTPase</shortName>
    </alternativeName>
</protein>
<comment type="catalytic activity">
    <reaction evidence="9 10">
        <text>XTP + H2O = XMP + diphosphate + H(+)</text>
        <dbReference type="Rhea" id="RHEA:28610"/>
        <dbReference type="ChEBI" id="CHEBI:15377"/>
        <dbReference type="ChEBI" id="CHEBI:15378"/>
        <dbReference type="ChEBI" id="CHEBI:33019"/>
        <dbReference type="ChEBI" id="CHEBI:57464"/>
        <dbReference type="ChEBI" id="CHEBI:61314"/>
        <dbReference type="EC" id="3.6.1.66"/>
    </reaction>
</comment>
<dbReference type="PANTHER" id="PTHR11067:SF9">
    <property type="entry name" value="INOSINE TRIPHOSPHATE PYROPHOSPHATASE"/>
    <property type="match status" value="1"/>
</dbReference>
<comment type="similarity">
    <text evidence="1 10 11">Belongs to the HAM1 NTPase family.</text>
</comment>
<dbReference type="GO" id="GO:0036222">
    <property type="term" value="F:XTP diphosphatase activity"/>
    <property type="evidence" value="ECO:0007669"/>
    <property type="project" value="UniProtKB-UniRule"/>
</dbReference>
<dbReference type="FunFam" id="3.90.950.10:FF:000001">
    <property type="entry name" value="dITP/XTP pyrophosphatase"/>
    <property type="match status" value="1"/>
</dbReference>
<evidence type="ECO:0000313" key="12">
    <source>
        <dbReference type="EMBL" id="QCK16712.1"/>
    </source>
</evidence>
<evidence type="ECO:0000313" key="13">
    <source>
        <dbReference type="Proteomes" id="UP000298616"/>
    </source>
</evidence>
<dbReference type="EMBL" id="CP028923">
    <property type="protein sequence ID" value="QCK16712.1"/>
    <property type="molecule type" value="Genomic_DNA"/>
</dbReference>
<feature type="active site" description="Proton acceptor" evidence="10">
    <location>
        <position position="68"/>
    </location>
</feature>
<keyword evidence="7 10" id="KW-0546">Nucleotide metabolism</keyword>
<dbReference type="PANTHER" id="PTHR11067">
    <property type="entry name" value="INOSINE TRIPHOSPHATE PYROPHOSPHATASE/HAM1 PROTEIN"/>
    <property type="match status" value="1"/>
</dbReference>
<dbReference type="GO" id="GO:0035870">
    <property type="term" value="F:dITP diphosphatase activity"/>
    <property type="evidence" value="ECO:0007669"/>
    <property type="project" value="UniProtKB-UniRule"/>
</dbReference>
<dbReference type="CDD" id="cd00515">
    <property type="entry name" value="HAM1"/>
    <property type="match status" value="1"/>
</dbReference>
<dbReference type="KEGG" id="fpf:DCC35_19220"/>
<dbReference type="GO" id="GO:0036220">
    <property type="term" value="F:ITP diphosphatase activity"/>
    <property type="evidence" value="ECO:0007669"/>
    <property type="project" value="UniProtKB-UniRule"/>
</dbReference>
<evidence type="ECO:0000256" key="8">
    <source>
        <dbReference type="ARBA" id="ARBA00051875"/>
    </source>
</evidence>